<evidence type="ECO:0000313" key="2">
    <source>
        <dbReference type="Proteomes" id="UP000492821"/>
    </source>
</evidence>
<reference evidence="3" key="2">
    <citation type="submission" date="2020-10" db="UniProtKB">
        <authorList>
            <consortium name="WormBaseParasite"/>
        </authorList>
    </citation>
    <scope>IDENTIFICATION</scope>
</reference>
<reference evidence="2" key="1">
    <citation type="journal article" date="2013" name="Genetics">
        <title>The draft genome and transcriptome of Panagrellus redivivus are shaped by the harsh demands of a free-living lifestyle.</title>
        <authorList>
            <person name="Srinivasan J."/>
            <person name="Dillman A.R."/>
            <person name="Macchietto M.G."/>
            <person name="Heikkinen L."/>
            <person name="Lakso M."/>
            <person name="Fracchia K.M."/>
            <person name="Antoshechkin I."/>
            <person name="Mortazavi A."/>
            <person name="Wong G."/>
            <person name="Sternberg P.W."/>
        </authorList>
    </citation>
    <scope>NUCLEOTIDE SEQUENCE [LARGE SCALE GENOMIC DNA]</scope>
    <source>
        <strain evidence="2">MT8872</strain>
    </source>
</reference>
<proteinExistence type="predicted"/>
<sequence length="198" mass="22724">MTTPVSKAIETVKDTNPFVTIPSEIRTRNTAYPILLTRPAVKMSLVELAMKAIMNHCTDFDGLPLPPAYKAELKKKTVLLKYVREKAAAVKAPVTPPRPRPWAQTLPLPERPRAQERLVLADSRRRRHSSERSQDEETGEPVARRRWVDSPERPQDGETDEPTASRRRRHSPERSQEEETTEPPAQRRRLTTPDLYFS</sequence>
<protein>
    <submittedName>
        <fullName evidence="3">LEM domain-containing protein</fullName>
    </submittedName>
</protein>
<feature type="compositionally biased region" description="Basic and acidic residues" evidence="1">
    <location>
        <begin position="142"/>
        <end position="156"/>
    </location>
</feature>
<evidence type="ECO:0000256" key="1">
    <source>
        <dbReference type="SAM" id="MobiDB-lite"/>
    </source>
</evidence>
<dbReference type="WBParaSite" id="Pan_g19803.t1">
    <property type="protein sequence ID" value="Pan_g19803.t1"/>
    <property type="gene ID" value="Pan_g19803"/>
</dbReference>
<dbReference type="Proteomes" id="UP000492821">
    <property type="component" value="Unassembled WGS sequence"/>
</dbReference>
<organism evidence="2 3">
    <name type="scientific">Panagrellus redivivus</name>
    <name type="common">Microworm</name>
    <dbReference type="NCBI Taxonomy" id="6233"/>
    <lineage>
        <taxon>Eukaryota</taxon>
        <taxon>Metazoa</taxon>
        <taxon>Ecdysozoa</taxon>
        <taxon>Nematoda</taxon>
        <taxon>Chromadorea</taxon>
        <taxon>Rhabditida</taxon>
        <taxon>Tylenchina</taxon>
        <taxon>Panagrolaimomorpha</taxon>
        <taxon>Panagrolaimoidea</taxon>
        <taxon>Panagrolaimidae</taxon>
        <taxon>Panagrellus</taxon>
    </lineage>
</organism>
<dbReference type="AlphaFoldDB" id="A0A7E4VFA7"/>
<name>A0A7E4VFA7_PANRE</name>
<feature type="region of interest" description="Disordered" evidence="1">
    <location>
        <begin position="88"/>
        <end position="198"/>
    </location>
</feature>
<keyword evidence="2" id="KW-1185">Reference proteome</keyword>
<evidence type="ECO:0000313" key="3">
    <source>
        <dbReference type="WBParaSite" id="Pan_g19803.t1"/>
    </source>
</evidence>
<accession>A0A7E4VFA7</accession>